<keyword evidence="1" id="KW-0812">Transmembrane</keyword>
<feature type="transmembrane region" description="Helical" evidence="1">
    <location>
        <begin position="7"/>
        <end position="29"/>
    </location>
</feature>
<sequence length="73" mass="8268">MTKKLSLFLLGLLAFVALFSTFLFFKTIFSNLVPEFMTAEAIPLAIFSGLTWVALSIAVSRLSFDFLSKNRKW</sequence>
<feature type="transmembrane region" description="Helical" evidence="1">
    <location>
        <begin position="41"/>
        <end position="64"/>
    </location>
</feature>
<evidence type="ECO:0000256" key="1">
    <source>
        <dbReference type="SAM" id="Phobius"/>
    </source>
</evidence>
<name>A0A846TF77_9BACI</name>
<comment type="caution">
    <text evidence="2">The sequence shown here is derived from an EMBL/GenBank/DDBJ whole genome shotgun (WGS) entry which is preliminary data.</text>
</comment>
<reference evidence="2 3" key="1">
    <citation type="submission" date="2020-03" db="EMBL/GenBank/DDBJ databases">
        <authorList>
            <person name="Sun Q."/>
        </authorList>
    </citation>
    <scope>NUCLEOTIDE SEQUENCE [LARGE SCALE GENOMIC DNA]</scope>
    <source>
        <strain evidence="2 3">KACC 21451</strain>
    </source>
</reference>
<keyword evidence="1" id="KW-0472">Membrane</keyword>
<organism evidence="2 3">
    <name type="scientific">Mesobacillus selenatarsenatis</name>
    <dbReference type="NCBI Taxonomy" id="388741"/>
    <lineage>
        <taxon>Bacteria</taxon>
        <taxon>Bacillati</taxon>
        <taxon>Bacillota</taxon>
        <taxon>Bacilli</taxon>
        <taxon>Bacillales</taxon>
        <taxon>Bacillaceae</taxon>
        <taxon>Mesobacillus</taxon>
    </lineage>
</organism>
<dbReference type="AlphaFoldDB" id="A0A846TF77"/>
<protein>
    <submittedName>
        <fullName evidence="2">Uncharacterized protein</fullName>
    </submittedName>
</protein>
<evidence type="ECO:0000313" key="2">
    <source>
        <dbReference type="EMBL" id="NKE04077.1"/>
    </source>
</evidence>
<dbReference type="RefSeq" id="WP_167830600.1">
    <property type="nucleotide sequence ID" value="NZ_JAAVUM010000001.1"/>
</dbReference>
<accession>A0A846TF77</accession>
<dbReference type="EMBL" id="JAAVUM010000001">
    <property type="protein sequence ID" value="NKE04077.1"/>
    <property type="molecule type" value="Genomic_DNA"/>
</dbReference>
<proteinExistence type="predicted"/>
<keyword evidence="1" id="KW-1133">Transmembrane helix</keyword>
<dbReference type="Proteomes" id="UP000587942">
    <property type="component" value="Unassembled WGS sequence"/>
</dbReference>
<evidence type="ECO:0000313" key="3">
    <source>
        <dbReference type="Proteomes" id="UP000587942"/>
    </source>
</evidence>
<gene>
    <name evidence="2" type="ORF">GWK17_01075</name>
</gene>